<organism evidence="2 3">
    <name type="scientific">Luteimonas vadosa</name>
    <dbReference type="NCBI Taxonomy" id="1165507"/>
    <lineage>
        <taxon>Bacteria</taxon>
        <taxon>Pseudomonadati</taxon>
        <taxon>Pseudomonadota</taxon>
        <taxon>Gammaproteobacteria</taxon>
        <taxon>Lysobacterales</taxon>
        <taxon>Lysobacteraceae</taxon>
        <taxon>Luteimonas</taxon>
    </lineage>
</organism>
<sequence length="63" mass="6766">MIPDKRERPDTTPGVDPGDQPGYAEEQPDSREDAQRRGAGTDTDPDEGGLDREPDASADPAED</sequence>
<dbReference type="EMBL" id="BAABJY010000002">
    <property type="protein sequence ID" value="GAA4866772.1"/>
    <property type="molecule type" value="Genomic_DNA"/>
</dbReference>
<keyword evidence="3" id="KW-1185">Reference proteome</keyword>
<gene>
    <name evidence="2" type="ORF">GCM10023332_18740</name>
</gene>
<proteinExistence type="predicted"/>
<dbReference type="Proteomes" id="UP001501323">
    <property type="component" value="Unassembled WGS sequence"/>
</dbReference>
<feature type="compositionally biased region" description="Basic and acidic residues" evidence="1">
    <location>
        <begin position="1"/>
        <end position="10"/>
    </location>
</feature>
<dbReference type="RefSeq" id="WP_345295225.1">
    <property type="nucleotide sequence ID" value="NZ_BAABJY010000002.1"/>
</dbReference>
<evidence type="ECO:0000313" key="2">
    <source>
        <dbReference type="EMBL" id="GAA4866772.1"/>
    </source>
</evidence>
<comment type="caution">
    <text evidence="2">The sequence shown here is derived from an EMBL/GenBank/DDBJ whole genome shotgun (WGS) entry which is preliminary data.</text>
</comment>
<protein>
    <submittedName>
        <fullName evidence="2">Uncharacterized protein</fullName>
    </submittedName>
</protein>
<accession>A0ABP9E311</accession>
<reference evidence="3" key="1">
    <citation type="journal article" date="2019" name="Int. J. Syst. Evol. Microbiol.">
        <title>The Global Catalogue of Microorganisms (GCM) 10K type strain sequencing project: providing services to taxonomists for standard genome sequencing and annotation.</title>
        <authorList>
            <consortium name="The Broad Institute Genomics Platform"/>
            <consortium name="The Broad Institute Genome Sequencing Center for Infectious Disease"/>
            <person name="Wu L."/>
            <person name="Ma J."/>
        </authorList>
    </citation>
    <scope>NUCLEOTIDE SEQUENCE [LARGE SCALE GENOMIC DNA]</scope>
    <source>
        <strain evidence="3">JCM 18392</strain>
    </source>
</reference>
<evidence type="ECO:0000313" key="3">
    <source>
        <dbReference type="Proteomes" id="UP001501323"/>
    </source>
</evidence>
<feature type="region of interest" description="Disordered" evidence="1">
    <location>
        <begin position="1"/>
        <end position="63"/>
    </location>
</feature>
<evidence type="ECO:0000256" key="1">
    <source>
        <dbReference type="SAM" id="MobiDB-lite"/>
    </source>
</evidence>
<name>A0ABP9E311_9GAMM</name>